<dbReference type="Gene3D" id="3.20.20.80">
    <property type="entry name" value="Glycosidases"/>
    <property type="match status" value="1"/>
</dbReference>
<dbReference type="EC" id="3.2.1.58" evidence="9"/>
<evidence type="ECO:0000256" key="9">
    <source>
        <dbReference type="ARBA" id="ARBA00038929"/>
    </source>
</evidence>
<keyword evidence="10" id="KW-0812">Transmembrane</keyword>
<comment type="caution">
    <text evidence="12">The sequence shown here is derived from an EMBL/GenBank/DDBJ whole genome shotgun (WGS) entry which is preliminary data.</text>
</comment>
<evidence type="ECO:0000256" key="8">
    <source>
        <dbReference type="ARBA" id="ARBA00036824"/>
    </source>
</evidence>
<evidence type="ECO:0000256" key="6">
    <source>
        <dbReference type="ARBA" id="ARBA00023295"/>
    </source>
</evidence>
<comment type="similarity">
    <text evidence="2">Belongs to the glycosyl hydrolase 5 (cellulase A) family.</text>
</comment>
<sequence length="496" mass="58182">MITIIFTFIYFIYRCVSRVNDINQLLDTSKLDTTKNFPNLIEPISKNKIYGVSLGGWLVSEPWITPELYENITDEFGNIPLDEYSLCLKLGKDKSETYLNNHYSTFIKESDFETISKMNLNLIRIPIGYWAFGLLKDDPYIKGIQEKYLDLAIEWSKKYNLKIQIGLHAMPESQNGFDNSGKTTDNPKWLSNRKNVRLSYKIIDYVLLKYGNNSNVHSIQVVNEPLGIKINQKRLIKFYSDMIEKFVNLKLSAKLVFHDAFYNMESFENFYPNTYILDHHLYEIFTDWQINSNLQEHLNHVDVNGESLSKTGQYSIVGEFSGALTDCTKYINGVGKGSRWDGTFYNQVHPERTCKDNDELMKNDIKLFLRKQFYTYEEKGNGWIFWTYKTNNKNNSLGWDFKRLYENDMLPDPLMRYNNKIKRDDEHDEVEHRKTLKKVEDVFDIDYDLGIRKTIKLSKSGGNAIKSTALIVLVDCYICIFLVIIFAIFFINYLTF</sequence>
<keyword evidence="4 11" id="KW-0732">Signal</keyword>
<keyword evidence="10" id="KW-0472">Membrane</keyword>
<evidence type="ECO:0000256" key="2">
    <source>
        <dbReference type="ARBA" id="ARBA00005641"/>
    </source>
</evidence>
<feature type="transmembrane region" description="Helical" evidence="10">
    <location>
        <begin position="469"/>
        <end position="494"/>
    </location>
</feature>
<evidence type="ECO:0000256" key="3">
    <source>
        <dbReference type="ARBA" id="ARBA00022525"/>
    </source>
</evidence>
<dbReference type="GO" id="GO:0009251">
    <property type="term" value="P:glucan catabolic process"/>
    <property type="evidence" value="ECO:0007669"/>
    <property type="project" value="TreeGrafter"/>
</dbReference>
<dbReference type="InterPro" id="IPR017853">
    <property type="entry name" value="GH"/>
</dbReference>
<dbReference type="GO" id="GO:0004338">
    <property type="term" value="F:glucan exo-1,3-beta-glucosidase activity"/>
    <property type="evidence" value="ECO:0007669"/>
    <property type="project" value="UniProtKB-EC"/>
</dbReference>
<reference evidence="12" key="1">
    <citation type="submission" date="2022-12" db="EMBL/GenBank/DDBJ databases">
        <authorList>
            <person name="Brejova B."/>
        </authorList>
    </citation>
    <scope>NUCLEOTIDE SEQUENCE</scope>
</reference>
<keyword evidence="3" id="KW-0964">Secreted</keyword>
<evidence type="ECO:0000256" key="4">
    <source>
        <dbReference type="ARBA" id="ARBA00022729"/>
    </source>
</evidence>
<proteinExistence type="inferred from homology"/>
<dbReference type="GO" id="GO:0005576">
    <property type="term" value="C:extracellular region"/>
    <property type="evidence" value="ECO:0007669"/>
    <property type="project" value="UniProtKB-SubCell"/>
</dbReference>
<dbReference type="PANTHER" id="PTHR31297:SF1">
    <property type="entry name" value="GLUCAN 1,3-BETA-GLUCOSIDASE I_II-RELATED"/>
    <property type="match status" value="1"/>
</dbReference>
<evidence type="ECO:0000256" key="7">
    <source>
        <dbReference type="ARBA" id="ARBA00023316"/>
    </source>
</evidence>
<evidence type="ECO:0000256" key="11">
    <source>
        <dbReference type="SAM" id="SignalP"/>
    </source>
</evidence>
<accession>A0A9W4XL19</accession>
<dbReference type="InterPro" id="IPR050386">
    <property type="entry name" value="Glycosyl_hydrolase_5"/>
</dbReference>
<dbReference type="OrthoDB" id="62120at2759"/>
<dbReference type="GO" id="GO:0071555">
    <property type="term" value="P:cell wall organization"/>
    <property type="evidence" value="ECO:0007669"/>
    <property type="project" value="UniProtKB-KW"/>
</dbReference>
<comment type="catalytic activity">
    <reaction evidence="8">
        <text>Successive hydrolysis of beta-D-glucose units from the non-reducing ends of (1-&gt;3)-beta-D-glucans, releasing alpha-glucose.</text>
        <dbReference type="EC" id="3.2.1.58"/>
    </reaction>
</comment>
<keyword evidence="10" id="KW-1133">Transmembrane helix</keyword>
<dbReference type="Proteomes" id="UP001152885">
    <property type="component" value="Unassembled WGS sequence"/>
</dbReference>
<keyword evidence="6" id="KW-0326">Glycosidase</keyword>
<dbReference type="GO" id="GO:0009986">
    <property type="term" value="C:cell surface"/>
    <property type="evidence" value="ECO:0007669"/>
    <property type="project" value="TreeGrafter"/>
</dbReference>
<evidence type="ECO:0000256" key="1">
    <source>
        <dbReference type="ARBA" id="ARBA00004613"/>
    </source>
</evidence>
<evidence type="ECO:0000256" key="5">
    <source>
        <dbReference type="ARBA" id="ARBA00022801"/>
    </source>
</evidence>
<comment type="subcellular location">
    <subcellularLocation>
        <location evidence="1">Secreted</location>
    </subcellularLocation>
</comment>
<protein>
    <recommendedName>
        <fullName evidence="9">glucan 1,3-beta-glucosidase</fullName>
        <ecNumber evidence="9">3.2.1.58</ecNumber>
    </recommendedName>
</protein>
<organism evidence="12 13">
    <name type="scientific">Candida verbasci</name>
    <dbReference type="NCBI Taxonomy" id="1227364"/>
    <lineage>
        <taxon>Eukaryota</taxon>
        <taxon>Fungi</taxon>
        <taxon>Dikarya</taxon>
        <taxon>Ascomycota</taxon>
        <taxon>Saccharomycotina</taxon>
        <taxon>Pichiomycetes</taxon>
        <taxon>Debaryomycetaceae</taxon>
        <taxon>Candida/Lodderomyces clade</taxon>
        <taxon>Candida</taxon>
    </lineage>
</organism>
<keyword evidence="13" id="KW-1185">Reference proteome</keyword>
<dbReference type="SUPFAM" id="SSF51445">
    <property type="entry name" value="(Trans)glycosidases"/>
    <property type="match status" value="1"/>
</dbReference>
<keyword evidence="5" id="KW-0378">Hydrolase</keyword>
<evidence type="ECO:0000256" key="10">
    <source>
        <dbReference type="SAM" id="Phobius"/>
    </source>
</evidence>
<dbReference type="AlphaFoldDB" id="A0A9W4XL19"/>
<evidence type="ECO:0000313" key="12">
    <source>
        <dbReference type="EMBL" id="CAI5757691.1"/>
    </source>
</evidence>
<feature type="signal peptide" evidence="11">
    <location>
        <begin position="1"/>
        <end position="17"/>
    </location>
</feature>
<dbReference type="PANTHER" id="PTHR31297">
    <property type="entry name" value="GLUCAN ENDO-1,6-BETA-GLUCOSIDASE B"/>
    <property type="match status" value="1"/>
</dbReference>
<name>A0A9W4XL19_9ASCO</name>
<gene>
    <name evidence="12" type="ORF">CANVERA_P2204</name>
</gene>
<dbReference type="EMBL" id="CANTUO010000002">
    <property type="protein sequence ID" value="CAI5757691.1"/>
    <property type="molecule type" value="Genomic_DNA"/>
</dbReference>
<keyword evidence="7" id="KW-0961">Cell wall biogenesis/degradation</keyword>
<evidence type="ECO:0000313" key="13">
    <source>
        <dbReference type="Proteomes" id="UP001152885"/>
    </source>
</evidence>
<feature type="chain" id="PRO_5040731706" description="glucan 1,3-beta-glucosidase" evidence="11">
    <location>
        <begin position="18"/>
        <end position="496"/>
    </location>
</feature>